<proteinExistence type="predicted"/>
<accession>A0A508A388</accession>
<dbReference type="Proteomes" id="UP000318212">
    <property type="component" value="Unassembled WGS sequence"/>
</dbReference>
<name>A0A508A388_9GAMM</name>
<dbReference type="EMBL" id="VICE01000108">
    <property type="protein sequence ID" value="TQD42368.1"/>
    <property type="molecule type" value="Genomic_DNA"/>
</dbReference>
<evidence type="ECO:0000313" key="2">
    <source>
        <dbReference type="Proteomes" id="UP000318212"/>
    </source>
</evidence>
<reference evidence="1 2" key="1">
    <citation type="submission" date="2019-06" db="EMBL/GenBank/DDBJ databases">
        <title>Lysobacter alkalisoli sp. nov. isolated from saline soil.</title>
        <authorList>
            <person name="Sun J.-Q."/>
            <person name="Xu L."/>
        </authorList>
    </citation>
    <scope>NUCLEOTIDE SEQUENCE [LARGE SCALE GENOMIC DNA]</scope>
    <source>
        <strain evidence="1 2">JCM 31130</strain>
    </source>
</reference>
<gene>
    <name evidence="1" type="ORF">FKV25_11835</name>
</gene>
<sequence>MLDELDLLREKLEGQSVSPASYQSTLAGLDNALSPSILHAKAESVRQYLTDGVYVGLGLCGELLPDEEEEITKDDFREFVGLINELELMLQDSSLPSSLVALIRRHIRQAELAVAQYPIRGAVALKDALKYAVGDLAVEADAIRSADSESANKVTRLWKKANDMADGAIKTDNIMQLGSRVVKFLTDVAGG</sequence>
<keyword evidence="2" id="KW-1185">Reference proteome</keyword>
<protein>
    <submittedName>
        <fullName evidence="1">Uncharacterized protein</fullName>
    </submittedName>
</protein>
<organism evidence="1 2">
    <name type="scientific">Marilutibacter aestuarii</name>
    <dbReference type="NCBI Taxonomy" id="1706195"/>
    <lineage>
        <taxon>Bacteria</taxon>
        <taxon>Pseudomonadati</taxon>
        <taxon>Pseudomonadota</taxon>
        <taxon>Gammaproteobacteria</taxon>
        <taxon>Lysobacterales</taxon>
        <taxon>Lysobacteraceae</taxon>
        <taxon>Marilutibacter</taxon>
    </lineage>
</organism>
<dbReference type="AlphaFoldDB" id="A0A508A388"/>
<evidence type="ECO:0000313" key="1">
    <source>
        <dbReference type="EMBL" id="TQD42368.1"/>
    </source>
</evidence>
<comment type="caution">
    <text evidence="1">The sequence shown here is derived from an EMBL/GenBank/DDBJ whole genome shotgun (WGS) entry which is preliminary data.</text>
</comment>